<evidence type="ECO:0000313" key="4">
    <source>
        <dbReference type="Proteomes" id="UP000465031"/>
    </source>
</evidence>
<dbReference type="KEGG" id="rte:GSU10_06735"/>
<dbReference type="OrthoDB" id="4802815at2"/>
<name>A0A162GQN5_9MICO</name>
<evidence type="ECO:0000313" key="2">
    <source>
        <dbReference type="EMBL" id="QHC55357.1"/>
    </source>
</evidence>
<evidence type="ECO:0008006" key="5">
    <source>
        <dbReference type="Google" id="ProtNLM"/>
    </source>
</evidence>
<reference evidence="4" key="3">
    <citation type="submission" date="2019-12" db="EMBL/GenBank/DDBJ databases">
        <title>Complete and draft genome sequences of new strains and members of some known species of the genus Rathayibacter isolated from plants.</title>
        <authorList>
            <person name="Tarlachkov S.V."/>
            <person name="Starodumova I.P."/>
            <person name="Dorofeeva L.V."/>
            <person name="Prisyazhnaya N.V."/>
            <person name="Leyn S."/>
            <person name="Zlamal J."/>
            <person name="Elan M."/>
            <person name="Osterman A.L."/>
            <person name="Nadler S."/>
            <person name="Subbotin S.A."/>
            <person name="Evtushenko L.I."/>
        </authorList>
    </citation>
    <scope>NUCLEOTIDE SEQUENCE [LARGE SCALE GENOMIC DNA]</scope>
    <source>
        <strain evidence="4">VKM Ac-2761</strain>
    </source>
</reference>
<evidence type="ECO:0000313" key="3">
    <source>
        <dbReference type="Proteomes" id="UP000076717"/>
    </source>
</evidence>
<organism evidence="1 3">
    <name type="scientific">Rathayibacter tanaceti</name>
    <dbReference type="NCBI Taxonomy" id="1671680"/>
    <lineage>
        <taxon>Bacteria</taxon>
        <taxon>Bacillati</taxon>
        <taxon>Actinomycetota</taxon>
        <taxon>Actinomycetes</taxon>
        <taxon>Micrococcales</taxon>
        <taxon>Microbacteriaceae</taxon>
        <taxon>Rathayibacter</taxon>
    </lineage>
</organism>
<dbReference type="AlphaFoldDB" id="A0A162GQN5"/>
<dbReference type="PATRIC" id="fig|1671680.3.peg.1693"/>
<protein>
    <recommendedName>
        <fullName evidence="5">AbiEi antitoxin C-terminal domain-containing protein</fullName>
    </recommendedName>
</protein>
<keyword evidence="3" id="KW-1185">Reference proteome</keyword>
<accession>A0A162GQN5</accession>
<dbReference type="Proteomes" id="UP000465031">
    <property type="component" value="Chromosome"/>
</dbReference>
<gene>
    <name evidence="1" type="ORF">ACH61_01592</name>
    <name evidence="2" type="ORF">GSU10_06735</name>
</gene>
<dbReference type="EMBL" id="LIIN01000046">
    <property type="protein sequence ID" value="KZX21268.1"/>
    <property type="molecule type" value="Genomic_DNA"/>
</dbReference>
<dbReference type="Proteomes" id="UP000076717">
    <property type="component" value="Unassembled WGS sequence"/>
</dbReference>
<sequence length="187" mass="20059">MRLPSVLVPGDLPLAELCAARLDGELIAVDEGFLLADLPLGAAERAASLAALLPRGVVADRLSAAWVHGALLVPPRMHSAAIDRRKRLRPPATTRLRCHEVLLGDGDVVVLSGTSVTTPVRTLIDLARTEEDPRTLRALSRASRTGLDRLLDRLASGPTIAGRRIVERRLRTALESAPPGDQPAFTR</sequence>
<dbReference type="RefSeq" id="WP_068210526.1">
    <property type="nucleotide sequence ID" value="NZ_CP047186.1"/>
</dbReference>
<dbReference type="EMBL" id="CP047186">
    <property type="protein sequence ID" value="QHC55357.1"/>
    <property type="molecule type" value="Genomic_DNA"/>
</dbReference>
<evidence type="ECO:0000313" key="1">
    <source>
        <dbReference type="EMBL" id="KZX21268.1"/>
    </source>
</evidence>
<proteinExistence type="predicted"/>
<reference evidence="1 3" key="1">
    <citation type="submission" date="2015-08" db="EMBL/GenBank/DDBJ databases">
        <title>Draft Genome Sequence of Rathayibacter sp. Strain VKM Ac-2596 Isolated from Leaf Gall Induced by Plant-Parasitic Nematodes.</title>
        <authorList>
            <person name="Vasilenko O.V."/>
            <person name="Starodumova I.P."/>
            <person name="Tarlachkov S.V."/>
            <person name="Dorofeeva L.V."/>
            <person name="Evtushenko L.I."/>
        </authorList>
    </citation>
    <scope>NUCLEOTIDE SEQUENCE [LARGE SCALE GENOMIC DNA]</scope>
    <source>
        <strain evidence="1 3">VKM Ac-2596</strain>
    </source>
</reference>
<reference evidence="2" key="2">
    <citation type="submission" date="2019-12" db="EMBL/GenBank/DDBJ databases">
        <title>Complete and Draft Genome Sequences of New Strains and Members of Some Known Species of the Genus Rathayibacter isolated from Plants.</title>
        <authorList>
            <person name="Tarlachkov S.V."/>
            <person name="Starodumova I.P."/>
            <person name="Dorofeeva L.V."/>
            <person name="Prisyazhnaya N.V."/>
            <person name="Leyn S.A."/>
            <person name="Zlamal J.E."/>
            <person name="Elane M.L."/>
            <person name="Osterman A.L."/>
            <person name="Nadler S.A."/>
            <person name="Subbotin S.A."/>
            <person name="Evtushenko L.I."/>
        </authorList>
    </citation>
    <scope>NUCLEOTIDE SEQUENCE</scope>
    <source>
        <strain evidence="2">VKM Ac-2761</strain>
    </source>
</reference>